<dbReference type="InterPro" id="IPR011049">
    <property type="entry name" value="Serralysin-like_metalloprot_C"/>
</dbReference>
<geneLocation type="plasmid" evidence="5">
    <name>pSM51_Rh02</name>
</geneLocation>
<dbReference type="Pfam" id="PF00353">
    <property type="entry name" value="HemolysinCabind"/>
    <property type="match status" value="7"/>
</dbReference>
<feature type="region of interest" description="Disordered" evidence="3">
    <location>
        <begin position="518"/>
        <end position="539"/>
    </location>
</feature>
<keyword evidence="5" id="KW-0614">Plasmid</keyword>
<evidence type="ECO:0000256" key="2">
    <source>
        <dbReference type="ARBA" id="ARBA00022525"/>
    </source>
</evidence>
<dbReference type="PANTHER" id="PTHR38340">
    <property type="entry name" value="S-LAYER PROTEIN"/>
    <property type="match status" value="1"/>
</dbReference>
<dbReference type="InterPro" id="IPR018511">
    <property type="entry name" value="Hemolysin-typ_Ca-bd_CS"/>
</dbReference>
<dbReference type="RefSeq" id="WP_130767650.1">
    <property type="nucleotide sequence ID" value="NZ_SILG01000003.1"/>
</dbReference>
<evidence type="ECO:0000313" key="6">
    <source>
        <dbReference type="Proteomes" id="UP000291302"/>
    </source>
</evidence>
<dbReference type="InterPro" id="IPR001343">
    <property type="entry name" value="Hemolysn_Ca-bd"/>
</dbReference>
<gene>
    <name evidence="5" type="ORF">ELH03_27535</name>
</gene>
<sequence length="1284" mass="134478">MTSIKASELTLTDIISYYLYGKASPPASYADRLRPDATASQYYGASLEIDAVDFMTVGPGRYANLSQVPLIQLLFSGSAGLVDFRNAFFPPGTTKMTIGELRAAGLEKSQIETSLSQYQMDKDSPDYIYRAYAWSSEGFILNNDAEIDLTDISNPKINNVYLRPYDDDFDYISSDPTVQLSNSGSMKIVDPFAIGRTVEFTFTDAEKNAIPPVNYDIGSYTTDVGRWNTQANGSVVDGYNVVFDQGNEIIKNSGVLDYDLPDGGKVIYGNDGDNAIHTKAGYYYALDLKELGPGRDTWYLYEENYSSGLKLSSIPGSHDVVVVSGGGNDDIKTDEGNDQIYAGTGNDKITAGNGNDFIDGGDGEDIIYAGTDATTDAGNDTISAGLGNDIVFTGGGTDKISLGAGDDSATIAVSKDGNGFSVVYGGAGVDTIELSTSSGANGLVYLLEIEGVNDRTFNDLDVNKIKSFVMAHLPGGGEHGTDYDGIVVVINPSTEDKMKYNGKLIGDPESFATLTTVRDGGSSDLNPNTPGGSLGNDERRVDPSNHLKMVGDGQSSDGIAAFFTDAWSVSHIVENQYGLQLNDIRYVLDTQYANEGDDYYLQNLLYLQGIQFQSITQQWTQNNYDGSTDVSQTQTFTGDSGALSLAGFNLNDFGVSFSHHGDVSSDLKVSSTLYNVTEWEKATETSSQGIPDITGQKPKELGDVIETNDYPMSENYGLVSDSMLGEDRNRRSHSFAEFASGVLFDGLLGGSQFAGTGLDDTVTYSTATSGVSLNLAAGLGTGGDASGDILISIENVVGSGFADSLTGGAGSNVIEGGTGDDVLSGLSGDDTYVYATGDGSDVIDETASDSGTSDQLYFSDLTASDIALRRQGQDLIINVPAAGGGTAEIAVTGQFDSILGHGIEELAFGDGVIWDAEDITQHTDLGPTGPIVIGGTAGDDTLIGTDGDDAIYGGDGNDSMYGGLGNDLIDGQGGYYNQANYDGSASEYTFTRNADGSVTVASAIYGTDTLTHIDGIYFIGENATYSLTDLAPELPGTGGANIINGTPDDDFLMGTDGDDAIYGGDGMDAIYGGLGNDLIDGQGGYYNQVNYDGSAPDYTFARNADGTVTVESVAYGTDTLTHIDGVYFIGENATYSLTDLAPELNNIIGTTSGDTIAGTGAADAIFGNDGDDVVTGGLGNDYLEGGVGNDTYKFNFGDGKDIIFDNGAETSEADILVFGTGISASDITVTAASNGSDLLLTVGGGGDTVLLKNQLTNSAGGVDQIAFADNTNWDRSAINNHIAA</sequence>
<evidence type="ECO:0000259" key="4">
    <source>
        <dbReference type="Pfam" id="PF06594"/>
    </source>
</evidence>
<evidence type="ECO:0000313" key="5">
    <source>
        <dbReference type="EMBL" id="TBE60626.1"/>
    </source>
</evidence>
<dbReference type="PRINTS" id="PR00313">
    <property type="entry name" value="CABNDNGRPT"/>
</dbReference>
<accession>A0ABY1XKQ1</accession>
<comment type="caution">
    <text evidence="5">The sequence shown here is derived from an EMBL/GenBank/DDBJ whole genome shotgun (WGS) entry which is preliminary data.</text>
</comment>
<protein>
    <submittedName>
        <fullName evidence="5">Calcium-binding protein</fullName>
    </submittedName>
</protein>
<name>A0ABY1XKQ1_9HYPH</name>
<feature type="domain" description="Haemolysin-type calcium binding-related" evidence="4">
    <location>
        <begin position="1237"/>
        <end position="1276"/>
    </location>
</feature>
<proteinExistence type="predicted"/>
<comment type="subcellular location">
    <subcellularLocation>
        <location evidence="1">Secreted</location>
    </subcellularLocation>
</comment>
<dbReference type="EMBL" id="SILG01000003">
    <property type="protein sequence ID" value="TBE60626.1"/>
    <property type="molecule type" value="Genomic_DNA"/>
</dbReference>
<dbReference type="Proteomes" id="UP000291302">
    <property type="component" value="Unassembled WGS sequence"/>
</dbReference>
<dbReference type="InterPro" id="IPR050557">
    <property type="entry name" value="RTX_toxin/Mannuronan_C5-epim"/>
</dbReference>
<dbReference type="PANTHER" id="PTHR38340:SF1">
    <property type="entry name" value="S-LAYER PROTEIN"/>
    <property type="match status" value="1"/>
</dbReference>
<organism evidence="5 6">
    <name type="scientific">Rhizobium beringeri</name>
    <dbReference type="NCBI Taxonomy" id="3019934"/>
    <lineage>
        <taxon>Bacteria</taxon>
        <taxon>Pseudomonadati</taxon>
        <taxon>Pseudomonadota</taxon>
        <taxon>Alphaproteobacteria</taxon>
        <taxon>Hyphomicrobiales</taxon>
        <taxon>Rhizobiaceae</taxon>
        <taxon>Rhizobium/Agrobacterium group</taxon>
        <taxon>Rhizobium</taxon>
    </lineage>
</organism>
<evidence type="ECO:0000256" key="3">
    <source>
        <dbReference type="SAM" id="MobiDB-lite"/>
    </source>
</evidence>
<dbReference type="InterPro" id="IPR010566">
    <property type="entry name" value="Haemolys_ca-bd"/>
</dbReference>
<dbReference type="Gene3D" id="2.150.10.10">
    <property type="entry name" value="Serralysin-like metalloprotease, C-terminal"/>
    <property type="match status" value="4"/>
</dbReference>
<evidence type="ECO:0000256" key="1">
    <source>
        <dbReference type="ARBA" id="ARBA00004613"/>
    </source>
</evidence>
<dbReference type="PROSITE" id="PS00330">
    <property type="entry name" value="HEMOLYSIN_CALCIUM"/>
    <property type="match status" value="4"/>
</dbReference>
<keyword evidence="6" id="KW-1185">Reference proteome</keyword>
<reference evidence="5 6" key="1">
    <citation type="submission" date="2019-02" db="EMBL/GenBank/DDBJ databases">
        <title>The genomic architecture of introgression among sibling species of bacteria.</title>
        <authorList>
            <person name="Cavassim M.I.A."/>
            <person name="Moeskjaer S."/>
            <person name="Moslemi C."/>
            <person name="Fields B."/>
            <person name="Bachmann A."/>
            <person name="Vilhjalmsson B."/>
            <person name="Schierup M.H."/>
            <person name="Young J.P.W."/>
            <person name="Andersen S.U."/>
        </authorList>
    </citation>
    <scope>NUCLEOTIDE SEQUENCE [LARGE SCALE GENOMIC DNA]</scope>
    <source>
        <strain evidence="5 6">SM51</strain>
        <plasmid evidence="5">pSM51_Rh02</plasmid>
    </source>
</reference>
<dbReference type="SUPFAM" id="SSF51120">
    <property type="entry name" value="beta-Roll"/>
    <property type="match status" value="5"/>
</dbReference>
<keyword evidence="2" id="KW-0964">Secreted</keyword>
<dbReference type="Gene3D" id="2.160.20.160">
    <property type="match status" value="1"/>
</dbReference>
<dbReference type="Pfam" id="PF06594">
    <property type="entry name" value="HCBP_related"/>
    <property type="match status" value="1"/>
</dbReference>